<protein>
    <submittedName>
        <fullName evidence="2">Uncharacterized protein</fullName>
    </submittedName>
</protein>
<sequence>MDSGYCLRRTAFVGQGKSRKRIGKSAVLCQGNPDPASSRVAMRPDARIGTRAQL</sequence>
<name>A0A225DTX7_9BACT</name>
<organism evidence="2 3">
    <name type="scientific">Fimbriiglobus ruber</name>
    <dbReference type="NCBI Taxonomy" id="1908690"/>
    <lineage>
        <taxon>Bacteria</taxon>
        <taxon>Pseudomonadati</taxon>
        <taxon>Planctomycetota</taxon>
        <taxon>Planctomycetia</taxon>
        <taxon>Gemmatales</taxon>
        <taxon>Gemmataceae</taxon>
        <taxon>Fimbriiglobus</taxon>
    </lineage>
</organism>
<proteinExistence type="predicted"/>
<accession>A0A225DTX7</accession>
<evidence type="ECO:0000256" key="1">
    <source>
        <dbReference type="SAM" id="MobiDB-lite"/>
    </source>
</evidence>
<keyword evidence="3" id="KW-1185">Reference proteome</keyword>
<evidence type="ECO:0000313" key="2">
    <source>
        <dbReference type="EMBL" id="OWK39825.1"/>
    </source>
</evidence>
<dbReference type="EMBL" id="NIDE01000009">
    <property type="protein sequence ID" value="OWK39825.1"/>
    <property type="molecule type" value="Genomic_DNA"/>
</dbReference>
<comment type="caution">
    <text evidence="2">The sequence shown here is derived from an EMBL/GenBank/DDBJ whole genome shotgun (WGS) entry which is preliminary data.</text>
</comment>
<reference evidence="3" key="1">
    <citation type="submission" date="2017-06" db="EMBL/GenBank/DDBJ databases">
        <title>Genome analysis of Fimbriiglobus ruber SP5, the first member of the order Planctomycetales with confirmed chitinolytic capability.</title>
        <authorList>
            <person name="Ravin N.V."/>
            <person name="Rakitin A.L."/>
            <person name="Ivanova A.A."/>
            <person name="Beletsky A.V."/>
            <person name="Kulichevskaya I.S."/>
            <person name="Mardanov A.V."/>
            <person name="Dedysh S.N."/>
        </authorList>
    </citation>
    <scope>NUCLEOTIDE SEQUENCE [LARGE SCALE GENOMIC DNA]</scope>
    <source>
        <strain evidence="3">SP5</strain>
    </source>
</reference>
<evidence type="ECO:0000313" key="3">
    <source>
        <dbReference type="Proteomes" id="UP000214646"/>
    </source>
</evidence>
<feature type="region of interest" description="Disordered" evidence="1">
    <location>
        <begin position="24"/>
        <end position="54"/>
    </location>
</feature>
<dbReference type="Proteomes" id="UP000214646">
    <property type="component" value="Unassembled WGS sequence"/>
</dbReference>
<gene>
    <name evidence="2" type="ORF">FRUB_05715</name>
</gene>
<dbReference type="AlphaFoldDB" id="A0A225DTX7"/>